<dbReference type="EMBL" id="CP136890">
    <property type="protein sequence ID" value="WOK92130.1"/>
    <property type="molecule type" value="Genomic_DNA"/>
</dbReference>
<evidence type="ECO:0000256" key="1">
    <source>
        <dbReference type="SAM" id="Phobius"/>
    </source>
</evidence>
<evidence type="ECO:0000313" key="3">
    <source>
        <dbReference type="Proteomes" id="UP001327560"/>
    </source>
</evidence>
<name>A0AAQ3PX97_9LILI</name>
<dbReference type="Proteomes" id="UP001327560">
    <property type="component" value="Chromosome 1"/>
</dbReference>
<proteinExistence type="predicted"/>
<gene>
    <name evidence="2" type="ORF">Cni_G00821</name>
</gene>
<keyword evidence="1" id="KW-0472">Membrane</keyword>
<keyword evidence="1" id="KW-0812">Transmembrane</keyword>
<keyword evidence="1" id="KW-1133">Transmembrane helix</keyword>
<sequence length="112" mass="11854">MEDGDEWLAADKLEHLLACFSITLLVAALSGRSRHAFLRRRSAALGSLTALAAGTAKEVGDEIGIWRSAGASAKDAFADVLGVLLAALLLAVSRRLRPSPRPKVEMDGLDLT</sequence>
<dbReference type="PANTHER" id="PTHR35462:SF2">
    <property type="entry name" value="TRANSMEMBRANE PROTEIN"/>
    <property type="match status" value="1"/>
</dbReference>
<protein>
    <recommendedName>
        <fullName evidence="4">Transmembrane protein</fullName>
    </recommendedName>
</protein>
<evidence type="ECO:0008006" key="4">
    <source>
        <dbReference type="Google" id="ProtNLM"/>
    </source>
</evidence>
<accession>A0AAQ3PX97</accession>
<dbReference type="PANTHER" id="PTHR35462">
    <property type="match status" value="1"/>
</dbReference>
<evidence type="ECO:0000313" key="2">
    <source>
        <dbReference type="EMBL" id="WOK92130.1"/>
    </source>
</evidence>
<dbReference type="AlphaFoldDB" id="A0AAQ3PX97"/>
<organism evidence="2 3">
    <name type="scientific">Canna indica</name>
    <name type="common">Indian-shot</name>
    <dbReference type="NCBI Taxonomy" id="4628"/>
    <lineage>
        <taxon>Eukaryota</taxon>
        <taxon>Viridiplantae</taxon>
        <taxon>Streptophyta</taxon>
        <taxon>Embryophyta</taxon>
        <taxon>Tracheophyta</taxon>
        <taxon>Spermatophyta</taxon>
        <taxon>Magnoliopsida</taxon>
        <taxon>Liliopsida</taxon>
        <taxon>Zingiberales</taxon>
        <taxon>Cannaceae</taxon>
        <taxon>Canna</taxon>
    </lineage>
</organism>
<feature type="transmembrane region" description="Helical" evidence="1">
    <location>
        <begin position="15"/>
        <end position="31"/>
    </location>
</feature>
<keyword evidence="3" id="KW-1185">Reference proteome</keyword>
<reference evidence="2 3" key="1">
    <citation type="submission" date="2023-10" db="EMBL/GenBank/DDBJ databases">
        <title>Chromosome-scale genome assembly provides insights into flower coloration mechanisms of Canna indica.</title>
        <authorList>
            <person name="Li C."/>
        </authorList>
    </citation>
    <scope>NUCLEOTIDE SEQUENCE [LARGE SCALE GENOMIC DNA]</scope>
    <source>
        <tissue evidence="2">Flower</tissue>
    </source>
</reference>